<evidence type="ECO:0000259" key="2">
    <source>
        <dbReference type="Pfam" id="PF07331"/>
    </source>
</evidence>
<protein>
    <submittedName>
        <fullName evidence="3">Small integral membrane protein</fullName>
    </submittedName>
</protein>
<evidence type="ECO:0000313" key="4">
    <source>
        <dbReference type="Proteomes" id="UP000028878"/>
    </source>
</evidence>
<evidence type="ECO:0000313" key="3">
    <source>
        <dbReference type="EMBL" id="CDN88890.1"/>
    </source>
</evidence>
<dbReference type="RefSeq" id="WP_009520127.1">
    <property type="nucleotide sequence ID" value="NZ_CCAE010000031.1"/>
</dbReference>
<dbReference type="InterPro" id="IPR009936">
    <property type="entry name" value="DUF1468"/>
</dbReference>
<feature type="transmembrane region" description="Helical" evidence="1">
    <location>
        <begin position="12"/>
        <end position="36"/>
    </location>
</feature>
<feature type="transmembrane region" description="Helical" evidence="1">
    <location>
        <begin position="48"/>
        <end position="69"/>
    </location>
</feature>
<proteinExistence type="predicted"/>
<feature type="transmembrane region" description="Helical" evidence="1">
    <location>
        <begin position="138"/>
        <end position="156"/>
    </location>
</feature>
<dbReference type="AlphaFoldDB" id="A0A1L1PHL4"/>
<feature type="transmembrane region" description="Helical" evidence="1">
    <location>
        <begin position="89"/>
        <end position="117"/>
    </location>
</feature>
<keyword evidence="1" id="KW-0812">Transmembrane</keyword>
<evidence type="ECO:0000256" key="1">
    <source>
        <dbReference type="SAM" id="Phobius"/>
    </source>
</evidence>
<keyword evidence="1" id="KW-0472">Membrane</keyword>
<accession>A0A1L1PHL4</accession>
<keyword evidence="4" id="KW-1185">Reference proteome</keyword>
<dbReference type="EMBL" id="CCAE010000031">
    <property type="protein sequence ID" value="CDN88890.1"/>
    <property type="molecule type" value="Genomic_DNA"/>
</dbReference>
<organism evidence="3 4">
    <name type="scientific">Hydrogenophaga intermedia</name>
    <dbReference type="NCBI Taxonomy" id="65786"/>
    <lineage>
        <taxon>Bacteria</taxon>
        <taxon>Pseudomonadati</taxon>
        <taxon>Pseudomonadota</taxon>
        <taxon>Betaproteobacteria</taxon>
        <taxon>Burkholderiales</taxon>
        <taxon>Comamonadaceae</taxon>
        <taxon>Hydrogenophaga</taxon>
    </lineage>
</organism>
<gene>
    <name evidence="3" type="ORF">BN948_03327</name>
</gene>
<dbReference type="Proteomes" id="UP000028878">
    <property type="component" value="Unassembled WGS sequence"/>
</dbReference>
<dbReference type="Pfam" id="PF07331">
    <property type="entry name" value="TctB"/>
    <property type="match status" value="1"/>
</dbReference>
<name>A0A1L1PHL4_HYDIT</name>
<reference evidence="4" key="2">
    <citation type="submission" date="2014-11" db="EMBL/GenBank/DDBJ databases">
        <title>Draft genome sequence of Hydrogenophaga intermedia S1.</title>
        <authorList>
            <person name="Gan H.M."/>
            <person name="Chew T.H."/>
            <person name="Stolz A."/>
        </authorList>
    </citation>
    <scope>NUCLEOTIDE SEQUENCE [LARGE SCALE GENOMIC DNA]</scope>
    <source>
        <strain evidence="4">S1</strain>
    </source>
</reference>
<sequence>MSDVQHPPPVNAGQVAIGLGALGVAVVLAVGAWQLPASTGYSGVGPNVLPWVMCVAMAVCGALLLWQALHGGWRDVEAPSGAERGDWRALAWVASGVIANAALITTIGFVLSCTLCYALAVRGLRLSEGRAGGGARTTFVDVVTGVLISAPVFWVFTKVLAVNLPGISASGWI</sequence>
<keyword evidence="1" id="KW-1133">Transmembrane helix</keyword>
<feature type="domain" description="DUF1468" evidence="2">
    <location>
        <begin position="16"/>
        <end position="165"/>
    </location>
</feature>
<reference evidence="4" key="1">
    <citation type="submission" date="2014-02" db="EMBL/GenBank/DDBJ databases">
        <authorList>
            <person name="Gan H."/>
        </authorList>
    </citation>
    <scope>NUCLEOTIDE SEQUENCE [LARGE SCALE GENOMIC DNA]</scope>
    <source>
        <strain evidence="4">S1</strain>
    </source>
</reference>